<dbReference type="Pfam" id="PF10294">
    <property type="entry name" value="Methyltransf_16"/>
    <property type="match status" value="1"/>
</dbReference>
<evidence type="ECO:0000313" key="2">
    <source>
        <dbReference type="Proteomes" id="UP000076632"/>
    </source>
</evidence>
<dbReference type="SUPFAM" id="SSF53335">
    <property type="entry name" value="S-adenosyl-L-methionine-dependent methyltransferases"/>
    <property type="match status" value="1"/>
</dbReference>
<dbReference type="Proteomes" id="UP000076632">
    <property type="component" value="Unassembled WGS sequence"/>
</dbReference>
<protein>
    <submittedName>
        <fullName evidence="1">Uncharacterized protein</fullName>
    </submittedName>
</protein>
<proteinExistence type="predicted"/>
<gene>
    <name evidence="1" type="ORF">L228DRAFT_103706</name>
</gene>
<keyword evidence="2" id="KW-1185">Reference proteome</keyword>
<name>A0A161TQV1_XYLHT</name>
<dbReference type="InParanoid" id="A0A161TQV1"/>
<evidence type="ECO:0000313" key="1">
    <source>
        <dbReference type="EMBL" id="KZF24756.1"/>
    </source>
</evidence>
<sequence length="365" mass="39910">MHYIRFLKPPKLSFATGRKASISAVVTVTSDLGESFFAGELNLVSSALSGDKIIAQKDCNWNPGARALKIELDVGHVKFSWPIRIHVGLDRERLVDIFNEPEKSSSGNSLPTVISAWSSRLDPQNPDAAKKVERRVHLLSGPVVGIWEETGESIARHIWDAGVALTSYFDRIVSLQDPGLPQLNKLITESLAGRRKINVIELGSGCGVVGIGLAHVLSNCEVLLTDLPEAEEIMTTNLSCLSPKVHSRVSFKVLDWEENLPSPCTTKRFDLILVADCTYNPDSTPALVKTLSALVAASPSAVIVVAMKVRHQSEAIFFTLMESAGFAQSGHYAIPLPREASLDDYEEEELEKADLFTFQSRGMIS</sequence>
<dbReference type="RefSeq" id="XP_018190311.1">
    <property type="nucleotide sequence ID" value="XM_018328876.1"/>
</dbReference>
<organism evidence="1 2">
    <name type="scientific">Xylona heveae (strain CBS 132557 / TC161)</name>
    <dbReference type="NCBI Taxonomy" id="1328760"/>
    <lineage>
        <taxon>Eukaryota</taxon>
        <taxon>Fungi</taxon>
        <taxon>Dikarya</taxon>
        <taxon>Ascomycota</taxon>
        <taxon>Pezizomycotina</taxon>
        <taxon>Xylonomycetes</taxon>
        <taxon>Xylonales</taxon>
        <taxon>Xylonaceae</taxon>
        <taxon>Xylona</taxon>
    </lineage>
</organism>
<dbReference type="GO" id="GO:0008757">
    <property type="term" value="F:S-adenosylmethionine-dependent methyltransferase activity"/>
    <property type="evidence" value="ECO:0007669"/>
    <property type="project" value="UniProtKB-ARBA"/>
</dbReference>
<dbReference type="OrthoDB" id="413520at2759"/>
<dbReference type="GO" id="GO:0005829">
    <property type="term" value="C:cytosol"/>
    <property type="evidence" value="ECO:0007669"/>
    <property type="project" value="TreeGrafter"/>
</dbReference>
<dbReference type="PANTHER" id="PTHR14614:SF132">
    <property type="entry name" value="PROTEIN-LYSINE METHYLTRANSFERASE C42C1.13"/>
    <property type="match status" value="1"/>
</dbReference>
<reference evidence="1 2" key="1">
    <citation type="journal article" date="2016" name="Fungal Biol.">
        <title>The genome of Xylona heveae provides a window into fungal endophytism.</title>
        <authorList>
            <person name="Gazis R."/>
            <person name="Kuo A."/>
            <person name="Riley R."/>
            <person name="LaButti K."/>
            <person name="Lipzen A."/>
            <person name="Lin J."/>
            <person name="Amirebrahimi M."/>
            <person name="Hesse C.N."/>
            <person name="Spatafora J.W."/>
            <person name="Henrissat B."/>
            <person name="Hainaut M."/>
            <person name="Grigoriev I.V."/>
            <person name="Hibbett D.S."/>
        </authorList>
    </citation>
    <scope>NUCLEOTIDE SEQUENCE [LARGE SCALE GENOMIC DNA]</scope>
    <source>
        <strain evidence="1 2">TC161</strain>
    </source>
</reference>
<dbReference type="CDD" id="cd02440">
    <property type="entry name" value="AdoMet_MTases"/>
    <property type="match status" value="1"/>
</dbReference>
<dbReference type="InterPro" id="IPR029063">
    <property type="entry name" value="SAM-dependent_MTases_sf"/>
</dbReference>
<dbReference type="InterPro" id="IPR019410">
    <property type="entry name" value="Methyltransf_16"/>
</dbReference>
<dbReference type="GeneID" id="28894013"/>
<dbReference type="OMA" id="LYENLDW"/>
<dbReference type="EMBL" id="KV407456">
    <property type="protein sequence ID" value="KZF24756.1"/>
    <property type="molecule type" value="Genomic_DNA"/>
</dbReference>
<dbReference type="Gene3D" id="3.40.50.150">
    <property type="entry name" value="Vaccinia Virus protein VP39"/>
    <property type="match status" value="1"/>
</dbReference>
<dbReference type="PANTHER" id="PTHR14614">
    <property type="entry name" value="HEPATOCELLULAR CARCINOMA-ASSOCIATED ANTIGEN"/>
    <property type="match status" value="1"/>
</dbReference>
<dbReference type="STRING" id="1328760.A0A161TQV1"/>
<accession>A0A161TQV1</accession>
<dbReference type="AlphaFoldDB" id="A0A161TQV1"/>